<dbReference type="EMBL" id="KK870264">
    <property type="protein sequence ID" value="KDQ91921.1"/>
    <property type="molecule type" value="Genomic_DNA"/>
</dbReference>
<evidence type="ECO:0000313" key="1">
    <source>
        <dbReference type="EMBL" id="KDQ91921.1"/>
    </source>
</evidence>
<dbReference type="AlphaFoldDB" id="A0A067QER6"/>
<protein>
    <submittedName>
        <fullName evidence="1">Uncharacterized protein</fullName>
    </submittedName>
</protein>
<sequence>MQKDSVEMKDFWADALSNLRKARERVANRYNQSRRQAEFREGDLVLVRLHPTSSKLLKRSAKLENIWSVPLVVAKFLSAVTVQLANPDTGVFVRKAHVSQLKKFFPGD</sequence>
<dbReference type="Proteomes" id="UP000027135">
    <property type="component" value="Unassembled WGS sequence"/>
</dbReference>
<gene>
    <name evidence="1" type="ORF">L798_06628</name>
</gene>
<dbReference type="STRING" id="136037.A0A067QER6"/>
<reference evidence="1 2" key="1">
    <citation type="journal article" date="2014" name="Nat. Commun.">
        <title>Molecular traces of alternative social organization in a termite genome.</title>
        <authorList>
            <person name="Terrapon N."/>
            <person name="Li C."/>
            <person name="Robertson H.M."/>
            <person name="Ji L."/>
            <person name="Meng X."/>
            <person name="Booth W."/>
            <person name="Chen Z."/>
            <person name="Childers C.P."/>
            <person name="Glastad K.M."/>
            <person name="Gokhale K."/>
            <person name="Gowin J."/>
            <person name="Gronenberg W."/>
            <person name="Hermansen R.A."/>
            <person name="Hu H."/>
            <person name="Hunt B.G."/>
            <person name="Huylmans A.K."/>
            <person name="Khalil S.M."/>
            <person name="Mitchell R.D."/>
            <person name="Munoz-Torres M.C."/>
            <person name="Mustard J.A."/>
            <person name="Pan H."/>
            <person name="Reese J.T."/>
            <person name="Scharf M.E."/>
            <person name="Sun F."/>
            <person name="Vogel H."/>
            <person name="Xiao J."/>
            <person name="Yang W."/>
            <person name="Yang Z."/>
            <person name="Yang Z."/>
            <person name="Zhou J."/>
            <person name="Zhu J."/>
            <person name="Brent C.S."/>
            <person name="Elsik C.G."/>
            <person name="Goodisman M.A."/>
            <person name="Liberles D.A."/>
            <person name="Roe R.M."/>
            <person name="Vargo E.L."/>
            <person name="Vilcinskas A."/>
            <person name="Wang J."/>
            <person name="Bornberg-Bauer E."/>
            <person name="Korb J."/>
            <person name="Zhang G."/>
            <person name="Liebig J."/>
        </authorList>
    </citation>
    <scope>NUCLEOTIDE SEQUENCE [LARGE SCALE GENOMIC DNA]</scope>
    <source>
        <tissue evidence="1">Whole organism</tissue>
    </source>
</reference>
<keyword evidence="2" id="KW-1185">Reference proteome</keyword>
<evidence type="ECO:0000313" key="2">
    <source>
        <dbReference type="Proteomes" id="UP000027135"/>
    </source>
</evidence>
<accession>A0A067QER6</accession>
<organism evidence="1 2">
    <name type="scientific">Zootermopsis nevadensis</name>
    <name type="common">Dampwood termite</name>
    <dbReference type="NCBI Taxonomy" id="136037"/>
    <lineage>
        <taxon>Eukaryota</taxon>
        <taxon>Metazoa</taxon>
        <taxon>Ecdysozoa</taxon>
        <taxon>Arthropoda</taxon>
        <taxon>Hexapoda</taxon>
        <taxon>Insecta</taxon>
        <taxon>Pterygota</taxon>
        <taxon>Neoptera</taxon>
        <taxon>Polyneoptera</taxon>
        <taxon>Dictyoptera</taxon>
        <taxon>Blattodea</taxon>
        <taxon>Blattoidea</taxon>
        <taxon>Termitoidae</taxon>
        <taxon>Termopsidae</taxon>
        <taxon>Zootermopsis</taxon>
    </lineage>
</organism>
<proteinExistence type="predicted"/>
<name>A0A067QER6_ZOONE</name>
<dbReference type="InParanoid" id="A0A067QER6"/>